<accession>A0A8J5JXH3</accession>
<dbReference type="AlphaFoldDB" id="A0A8J5JXH3"/>
<organism evidence="1 2">
    <name type="scientific">Homarus americanus</name>
    <name type="common">American lobster</name>
    <dbReference type="NCBI Taxonomy" id="6706"/>
    <lineage>
        <taxon>Eukaryota</taxon>
        <taxon>Metazoa</taxon>
        <taxon>Ecdysozoa</taxon>
        <taxon>Arthropoda</taxon>
        <taxon>Crustacea</taxon>
        <taxon>Multicrustacea</taxon>
        <taxon>Malacostraca</taxon>
        <taxon>Eumalacostraca</taxon>
        <taxon>Eucarida</taxon>
        <taxon>Decapoda</taxon>
        <taxon>Pleocyemata</taxon>
        <taxon>Astacidea</taxon>
        <taxon>Nephropoidea</taxon>
        <taxon>Nephropidae</taxon>
        <taxon>Homarus</taxon>
    </lineage>
</organism>
<gene>
    <name evidence="1" type="ORF">Hamer_G016283</name>
</gene>
<reference evidence="1" key="1">
    <citation type="journal article" date="2021" name="Sci. Adv.">
        <title>The American lobster genome reveals insights on longevity, neural, and immune adaptations.</title>
        <authorList>
            <person name="Polinski J.M."/>
            <person name="Zimin A.V."/>
            <person name="Clark K.F."/>
            <person name="Kohn A.B."/>
            <person name="Sadowski N."/>
            <person name="Timp W."/>
            <person name="Ptitsyn A."/>
            <person name="Khanna P."/>
            <person name="Romanova D.Y."/>
            <person name="Williams P."/>
            <person name="Greenwood S.J."/>
            <person name="Moroz L.L."/>
            <person name="Walt D.R."/>
            <person name="Bodnar A.G."/>
        </authorList>
    </citation>
    <scope>NUCLEOTIDE SEQUENCE</scope>
    <source>
        <strain evidence="1">GMGI-L3</strain>
    </source>
</reference>
<proteinExistence type="predicted"/>
<evidence type="ECO:0000313" key="1">
    <source>
        <dbReference type="EMBL" id="KAG7161229.1"/>
    </source>
</evidence>
<comment type="caution">
    <text evidence="1">The sequence shown here is derived from an EMBL/GenBank/DDBJ whole genome shotgun (WGS) entry which is preliminary data.</text>
</comment>
<dbReference type="EMBL" id="JAHLQT010029607">
    <property type="protein sequence ID" value="KAG7161229.1"/>
    <property type="molecule type" value="Genomic_DNA"/>
</dbReference>
<evidence type="ECO:0000313" key="2">
    <source>
        <dbReference type="Proteomes" id="UP000747542"/>
    </source>
</evidence>
<sequence>METTTLGDGSTWATLCGYSLTAPPTLTRPPEHHSPLLQDLQSPTCTVKIHLQRSHKLRTPSQLHNCNFFSHESGSGRNRVCT</sequence>
<keyword evidence="2" id="KW-1185">Reference proteome</keyword>
<dbReference type="Proteomes" id="UP000747542">
    <property type="component" value="Unassembled WGS sequence"/>
</dbReference>
<name>A0A8J5JXH3_HOMAM</name>
<protein>
    <submittedName>
        <fullName evidence="1">Uncharacterized protein</fullName>
    </submittedName>
</protein>